<dbReference type="InterPro" id="IPR009057">
    <property type="entry name" value="Homeodomain-like_sf"/>
</dbReference>
<keyword evidence="4 8" id="KW-0238">DNA-binding</keyword>
<accession>A0AAQ3Q5Z2</accession>
<evidence type="ECO:0000256" key="4">
    <source>
        <dbReference type="ARBA" id="ARBA00023125"/>
    </source>
</evidence>
<evidence type="ECO:0000256" key="8">
    <source>
        <dbReference type="PROSITE-ProRule" id="PRU00108"/>
    </source>
</evidence>
<dbReference type="GO" id="GO:0005634">
    <property type="term" value="C:nucleus"/>
    <property type="evidence" value="ECO:0007669"/>
    <property type="project" value="UniProtKB-SubCell"/>
</dbReference>
<dbReference type="PANTHER" id="PTHR11850">
    <property type="entry name" value="HOMEOBOX PROTEIN TRANSCRIPTION FACTORS"/>
    <property type="match status" value="1"/>
</dbReference>
<keyword evidence="12" id="KW-1185">Reference proteome</keyword>
<protein>
    <recommendedName>
        <fullName evidence="10">Homeobox domain-containing protein</fullName>
    </recommendedName>
</protein>
<dbReference type="Pfam" id="PF05920">
    <property type="entry name" value="Homeobox_KN"/>
    <property type="match status" value="1"/>
</dbReference>
<gene>
    <name evidence="11" type="ORF">Cni_G08717</name>
</gene>
<evidence type="ECO:0000313" key="12">
    <source>
        <dbReference type="Proteomes" id="UP001327560"/>
    </source>
</evidence>
<dbReference type="SMART" id="SM00574">
    <property type="entry name" value="POX"/>
    <property type="match status" value="1"/>
</dbReference>
<dbReference type="InterPro" id="IPR008422">
    <property type="entry name" value="KN_HD"/>
</dbReference>
<dbReference type="GO" id="GO:0006355">
    <property type="term" value="P:regulation of DNA-templated transcription"/>
    <property type="evidence" value="ECO:0007669"/>
    <property type="project" value="InterPro"/>
</dbReference>
<dbReference type="CDD" id="cd00086">
    <property type="entry name" value="homeodomain"/>
    <property type="match status" value="1"/>
</dbReference>
<keyword evidence="5 8" id="KW-0371">Homeobox</keyword>
<organism evidence="11 12">
    <name type="scientific">Canna indica</name>
    <name type="common">Indian-shot</name>
    <dbReference type="NCBI Taxonomy" id="4628"/>
    <lineage>
        <taxon>Eukaryota</taxon>
        <taxon>Viridiplantae</taxon>
        <taxon>Streptophyta</taxon>
        <taxon>Embryophyta</taxon>
        <taxon>Tracheophyta</taxon>
        <taxon>Spermatophyta</taxon>
        <taxon>Magnoliopsida</taxon>
        <taxon>Liliopsida</taxon>
        <taxon>Zingiberales</taxon>
        <taxon>Cannaceae</taxon>
        <taxon>Canna</taxon>
    </lineage>
</organism>
<evidence type="ECO:0000256" key="3">
    <source>
        <dbReference type="ARBA" id="ARBA00023015"/>
    </source>
</evidence>
<dbReference type="InterPro" id="IPR001356">
    <property type="entry name" value="HD"/>
</dbReference>
<dbReference type="FunFam" id="1.10.10.60:FF:000083">
    <property type="entry name" value="BEL1-like homeodomain protein 4"/>
    <property type="match status" value="1"/>
</dbReference>
<evidence type="ECO:0000256" key="2">
    <source>
        <dbReference type="ARBA" id="ARBA00006454"/>
    </source>
</evidence>
<feature type="DNA-binding region" description="Homeobox" evidence="8">
    <location>
        <begin position="311"/>
        <end position="373"/>
    </location>
</feature>
<dbReference type="InterPro" id="IPR050224">
    <property type="entry name" value="TALE_homeobox"/>
</dbReference>
<evidence type="ECO:0000256" key="6">
    <source>
        <dbReference type="ARBA" id="ARBA00023163"/>
    </source>
</evidence>
<evidence type="ECO:0000259" key="10">
    <source>
        <dbReference type="PROSITE" id="PS50071"/>
    </source>
</evidence>
<evidence type="ECO:0000256" key="7">
    <source>
        <dbReference type="ARBA" id="ARBA00023242"/>
    </source>
</evidence>
<keyword evidence="7 8" id="KW-0539">Nucleus</keyword>
<dbReference type="EMBL" id="CP136892">
    <property type="protein sequence ID" value="WOL00006.1"/>
    <property type="molecule type" value="Genomic_DNA"/>
</dbReference>
<dbReference type="AlphaFoldDB" id="A0AAQ3Q5Z2"/>
<proteinExistence type="inferred from homology"/>
<dbReference type="GO" id="GO:0003677">
    <property type="term" value="F:DNA binding"/>
    <property type="evidence" value="ECO:0007669"/>
    <property type="project" value="UniProtKB-UniRule"/>
</dbReference>
<comment type="subcellular location">
    <subcellularLocation>
        <location evidence="1 8">Nucleus</location>
    </subcellularLocation>
</comment>
<reference evidence="11 12" key="1">
    <citation type="submission" date="2023-10" db="EMBL/GenBank/DDBJ databases">
        <title>Chromosome-scale genome assembly provides insights into flower coloration mechanisms of Canna indica.</title>
        <authorList>
            <person name="Li C."/>
        </authorList>
    </citation>
    <scope>NUCLEOTIDE SEQUENCE [LARGE SCALE GENOMIC DNA]</scope>
    <source>
        <tissue evidence="11">Flower</tissue>
    </source>
</reference>
<dbReference type="Pfam" id="PF07526">
    <property type="entry name" value="POX"/>
    <property type="match status" value="1"/>
</dbReference>
<sequence>MAHESHYGQFLLGVNPLIQGLDNRNDFLGIDMLEAPSKQQINITSHFPKNFFHHDLPESSNKNLLPSTEMEATTWPVDDPSPTSSLFDCQWSKQMNGNLSLSLLNAKPEVGVSGFMDQRQLKTAYHQQQQLVAPEQLFQLKNSMYLKPVQELLRECCSIGGLISSERPRRTSQWEEREASSSWNPSLFSKNHLELHKLKMKLYSMIEEVERRYRKYCEQMRVIVSFFDSVAGEGAADVYCTLASKAMSRHFRLLKDSIVGQVKSVKKAMGEKDDSPIAPGIRRGETPRLKLLDQCVRQHKALQQGLAQQLPWRPQRGLPERSVSILRAWLFEHFLHPYPNDVDKIILARQAGLSRSQVSNWFINARVRIWKPMVEEMYAEETKELDDDHSNQHQYINSNPNPNPTEGLDQKPMPVQLNVSESLSSIINSSQHGGESVGGVDFDFSTYSSLAGDSLRRSSVSLTLGLQQHSRGGMSLSLTPASQHSILFPKEHINRGEQVGFSIFAGERQAFSLKNLMGTQLLHDFSQ</sequence>
<name>A0AAQ3Q5Z2_9LILI</name>
<keyword evidence="3" id="KW-0805">Transcription regulation</keyword>
<feature type="domain" description="Homeobox" evidence="10">
    <location>
        <begin position="309"/>
        <end position="372"/>
    </location>
</feature>
<evidence type="ECO:0000313" key="11">
    <source>
        <dbReference type="EMBL" id="WOL00006.1"/>
    </source>
</evidence>
<dbReference type="InterPro" id="IPR006563">
    <property type="entry name" value="POX_dom"/>
</dbReference>
<feature type="region of interest" description="Disordered" evidence="9">
    <location>
        <begin position="387"/>
        <end position="408"/>
    </location>
</feature>
<evidence type="ECO:0000256" key="1">
    <source>
        <dbReference type="ARBA" id="ARBA00004123"/>
    </source>
</evidence>
<dbReference type="Gene3D" id="1.10.10.60">
    <property type="entry name" value="Homeodomain-like"/>
    <property type="match status" value="1"/>
</dbReference>
<dbReference type="SMART" id="SM00389">
    <property type="entry name" value="HOX"/>
    <property type="match status" value="1"/>
</dbReference>
<comment type="similarity">
    <text evidence="2">Belongs to the TALE/BELL homeobox family.</text>
</comment>
<evidence type="ECO:0000256" key="5">
    <source>
        <dbReference type="ARBA" id="ARBA00023155"/>
    </source>
</evidence>
<dbReference type="SUPFAM" id="SSF46689">
    <property type="entry name" value="Homeodomain-like"/>
    <property type="match status" value="1"/>
</dbReference>
<dbReference type="PROSITE" id="PS50071">
    <property type="entry name" value="HOMEOBOX_2"/>
    <property type="match status" value="1"/>
</dbReference>
<keyword evidence="6" id="KW-0804">Transcription</keyword>
<dbReference type="Proteomes" id="UP001327560">
    <property type="component" value="Chromosome 3"/>
</dbReference>
<evidence type="ECO:0000256" key="9">
    <source>
        <dbReference type="SAM" id="MobiDB-lite"/>
    </source>
</evidence>